<accession>A0A6A7AB63</accession>
<keyword evidence="1" id="KW-1133">Transmembrane helix</keyword>
<sequence>MEKTMALFCRRGHLGVQDSQMYEQHQGQNELVHRSRTQHNQALKTLLQPYLLHPCPNHFSLQQCYLNLRHPKFALITGILRFSRRIWILRCICTRGTRIFLGFGLVSSRQGGLSRLGMECGGESLGVVVAGLGYCYCIAAVGICSATSWRVTLLL</sequence>
<dbReference type="AlphaFoldDB" id="A0A6A7AB63"/>
<reference evidence="2" key="1">
    <citation type="journal article" date="2020" name="Stud. Mycol.">
        <title>101 Dothideomycetes genomes: a test case for predicting lifestyles and emergence of pathogens.</title>
        <authorList>
            <person name="Haridas S."/>
            <person name="Albert R."/>
            <person name="Binder M."/>
            <person name="Bloem J."/>
            <person name="Labutti K."/>
            <person name="Salamov A."/>
            <person name="Andreopoulos B."/>
            <person name="Baker S."/>
            <person name="Barry K."/>
            <person name="Bills G."/>
            <person name="Bluhm B."/>
            <person name="Cannon C."/>
            <person name="Castanera R."/>
            <person name="Culley D."/>
            <person name="Daum C."/>
            <person name="Ezra D."/>
            <person name="Gonzalez J."/>
            <person name="Henrissat B."/>
            <person name="Kuo A."/>
            <person name="Liang C."/>
            <person name="Lipzen A."/>
            <person name="Lutzoni F."/>
            <person name="Magnuson J."/>
            <person name="Mondo S."/>
            <person name="Nolan M."/>
            <person name="Ohm R."/>
            <person name="Pangilinan J."/>
            <person name="Park H.-J."/>
            <person name="Ramirez L."/>
            <person name="Alfaro M."/>
            <person name="Sun H."/>
            <person name="Tritt A."/>
            <person name="Yoshinaga Y."/>
            <person name="Zwiers L.-H."/>
            <person name="Turgeon B."/>
            <person name="Goodwin S."/>
            <person name="Spatafora J."/>
            <person name="Crous P."/>
            <person name="Grigoriev I."/>
        </authorList>
    </citation>
    <scope>NUCLEOTIDE SEQUENCE</scope>
    <source>
        <strain evidence="2">CBS 113818</strain>
    </source>
</reference>
<proteinExistence type="predicted"/>
<evidence type="ECO:0000313" key="2">
    <source>
        <dbReference type="EMBL" id="KAF2830492.1"/>
    </source>
</evidence>
<feature type="transmembrane region" description="Helical" evidence="1">
    <location>
        <begin position="126"/>
        <end position="149"/>
    </location>
</feature>
<keyword evidence="1" id="KW-0812">Transmembrane</keyword>
<evidence type="ECO:0000256" key="1">
    <source>
        <dbReference type="SAM" id="Phobius"/>
    </source>
</evidence>
<organism evidence="2 3">
    <name type="scientific">Ophiobolus disseminans</name>
    <dbReference type="NCBI Taxonomy" id="1469910"/>
    <lineage>
        <taxon>Eukaryota</taxon>
        <taxon>Fungi</taxon>
        <taxon>Dikarya</taxon>
        <taxon>Ascomycota</taxon>
        <taxon>Pezizomycotina</taxon>
        <taxon>Dothideomycetes</taxon>
        <taxon>Pleosporomycetidae</taxon>
        <taxon>Pleosporales</taxon>
        <taxon>Pleosporineae</taxon>
        <taxon>Phaeosphaeriaceae</taxon>
        <taxon>Ophiobolus</taxon>
    </lineage>
</organism>
<dbReference type="Proteomes" id="UP000799424">
    <property type="component" value="Unassembled WGS sequence"/>
</dbReference>
<dbReference type="EMBL" id="MU006219">
    <property type="protein sequence ID" value="KAF2830492.1"/>
    <property type="molecule type" value="Genomic_DNA"/>
</dbReference>
<keyword evidence="3" id="KW-1185">Reference proteome</keyword>
<name>A0A6A7AB63_9PLEO</name>
<keyword evidence="1" id="KW-0472">Membrane</keyword>
<protein>
    <submittedName>
        <fullName evidence="2">Uncharacterized protein</fullName>
    </submittedName>
</protein>
<evidence type="ECO:0000313" key="3">
    <source>
        <dbReference type="Proteomes" id="UP000799424"/>
    </source>
</evidence>
<gene>
    <name evidence="2" type="ORF">CC86DRAFT_162129</name>
</gene>